<dbReference type="GO" id="GO:0005737">
    <property type="term" value="C:cytoplasm"/>
    <property type="evidence" value="ECO:0007669"/>
    <property type="project" value="TreeGrafter"/>
</dbReference>
<sequence>MSESYDVGTRAWQVDQTEGWVASEVIKKTVDGSKVTLVFKLENGDTRKLEISLEALQTGSDPSLPPLMNPTMLEASDDLTNLSHLNEPAVLQAIRLRYAQKEIYTYSGIVLIATNPFARVDSLYVPGMVQVYAGKQRATQAPHLFAIAEEAFMDMLRDEKNQTIVVSGESGAGKTVSAKYIMRYFATRETPGNPGARSKKGSEAMSATEEAILATNPIMEAFGNAKTTRNDNSSRFGKYIEIMFDKETSIIGAKIRTYLLERSRLVFQPLKERNYHIFYQMVAGISDKERQELNLLPVDQFDYLNQGNMPTIDGVDDKAEYRATRQSLKTIGVSEAQQTDIFRLLAGLLHLGNVKIGASRNDSVLAPTEPSLQRACSIIGIDSTEFAKWIVKKQLVTRGEKITSNLTQAQAIVVRDSVAKFIYSSLFDWLVEIINRSLATEDVLSRVSSFIGVLDIYGFEHFAKNSFEQFCINYANEKLQQEFNQHVFKLEQEEYLREQIDWTFIDFSDNQPCIDLIEGKMGILSLLDEESRLPMGADEQFVTKLHHNYAADKNKFYKKPRFGKSAFTVCHYAIDVTYESDGFIEKNRDTVPDEHMAVLRASTNRFLGSVLQAASAVREKDLASAASNAVRPAGGRKIGVAVNRKPTLGGIFKSSLIELMNTINNTDVHYIRCIKPNEAKEAWMFEGPMVLSQLRACGVLETVRISCAGYPTRWTYEEFALRYYMLVPSPKWTAEIRQMANAILTKAFGAGTGSGVDKYQLGLTKIFFRAGMLAFLENLRTNRLNECAILIQKNLRAKYYRRRYLAARDSIIAFQAATRAWLSRSKAQELRTIKAAVTIQRVWRGQKERKRFLRIRGDVILAQSAMKGFLRRKEIMETRVGNAALVIQRSWRSRQALRSWRQYRKKVVIIQSLWRGRSARQGYKVVRAEARDLKQISYKLENKVVELTQSLGTVKAQNKELKSQVENYEGQVMAWRNRHNALEARTKELQTEANQAGITAARLEAMEAEMKKLQSNFEESAANVKRMQEEERRLRDSLRDTSTELEMARQDGQRQEAEKNSLRQQLAELQDALEVAKRNMPVNGELTNGAGPAPTIATGLINLVSSKKPKRRSAGAEPRETDRYSMAYNPRPVSMAVSGLNRQNTLSGATFIPGVDNIELELESLLADEEGLNEEVTMGLIRNLKIPSPNTNPPPSDKEVLFPSYLINLVTSEMWNNGFVKESERFLANVMQSIQQEVMQHDGEEAINPGAFWLSNVHEMLSFVFLAEDWYEAQKTDNYEYDRLLEIVKHDLESLEFNIYHTWMKVLKKKLHKMIIPAIIESQSLPGFVTNENNRFLGKLLPSNSTPAYSMDNLLSLLNSVFRAMKAYYLEDSIITQTVTELLRLVGVTAFNDLLMRRNFLSWKRGLQINYNITRIEEWCKSHDMPEGTLQLEHLMQATKLLQLKKATLNDIEIIQDICWMLSPNQIQKLLNQYLVADYEQPINGEIMKAVASRVTEKSDVLLLQAVDMDDSGPYEIAEPRVITALETYTPSWLQTPRLKRLAEIVSAQAIAQQEKMEFGSQVSDYNSEMNDLAEVDETPEPIEASA</sequence>
<keyword evidence="7 8" id="KW-0009">Actin-binding</keyword>
<dbReference type="FunFam" id="1.10.10.820:FF:000001">
    <property type="entry name" value="Myosin heavy chain"/>
    <property type="match status" value="1"/>
</dbReference>
<feature type="binding site" evidence="8">
    <location>
        <begin position="168"/>
        <end position="175"/>
    </location>
    <ligand>
        <name>ATP</name>
        <dbReference type="ChEBI" id="CHEBI:30616"/>
    </ligand>
</feature>
<protein>
    <submittedName>
        <fullName evidence="12">Myosin MYO2</fullName>
    </submittedName>
</protein>
<dbReference type="GeneID" id="85306409"/>
<comment type="caution">
    <text evidence="12">The sequence shown here is derived from an EMBL/GenBank/DDBJ whole genome shotgun (WGS) entry which is preliminary data.</text>
</comment>
<dbReference type="SMART" id="SM00015">
    <property type="entry name" value="IQ"/>
    <property type="match status" value="6"/>
</dbReference>
<dbReference type="GO" id="GO:0000146">
    <property type="term" value="F:microfilament motor activity"/>
    <property type="evidence" value="ECO:0007669"/>
    <property type="project" value="TreeGrafter"/>
</dbReference>
<dbReference type="InterPro" id="IPR001609">
    <property type="entry name" value="Myosin_head_motor_dom-like"/>
</dbReference>
<dbReference type="Gene3D" id="3.40.850.10">
    <property type="entry name" value="Kinesin motor domain"/>
    <property type="match status" value="1"/>
</dbReference>
<dbReference type="PROSITE" id="PS51456">
    <property type="entry name" value="MYOSIN_MOTOR"/>
    <property type="match status" value="1"/>
</dbReference>
<keyword evidence="3 8" id="KW-0067">ATP-binding</keyword>
<accession>A0AAJ0C5R2</accession>
<dbReference type="CDD" id="cd23767">
    <property type="entry name" value="IQCD"/>
    <property type="match status" value="1"/>
</dbReference>
<feature type="domain" description="Dilute" evidence="10">
    <location>
        <begin position="1228"/>
        <end position="1497"/>
    </location>
</feature>
<evidence type="ECO:0000256" key="2">
    <source>
        <dbReference type="ARBA" id="ARBA00022741"/>
    </source>
</evidence>
<dbReference type="InterPro" id="IPR027417">
    <property type="entry name" value="P-loop_NTPase"/>
</dbReference>
<dbReference type="Proteomes" id="UP001244011">
    <property type="component" value="Unassembled WGS sequence"/>
</dbReference>
<evidence type="ECO:0000256" key="1">
    <source>
        <dbReference type="ARBA" id="ARBA00008314"/>
    </source>
</evidence>
<dbReference type="GO" id="GO:0016459">
    <property type="term" value="C:myosin complex"/>
    <property type="evidence" value="ECO:0007669"/>
    <property type="project" value="UniProtKB-KW"/>
</dbReference>
<dbReference type="Gene3D" id="1.10.10.820">
    <property type="match status" value="1"/>
</dbReference>
<dbReference type="InterPro" id="IPR002710">
    <property type="entry name" value="Dilute_dom"/>
</dbReference>
<evidence type="ECO:0000313" key="13">
    <source>
        <dbReference type="Proteomes" id="UP001244011"/>
    </source>
</evidence>
<dbReference type="SUPFAM" id="SSF50084">
    <property type="entry name" value="Myosin S1 fragment, N-terminal domain"/>
    <property type="match status" value="1"/>
</dbReference>
<evidence type="ECO:0000256" key="4">
    <source>
        <dbReference type="ARBA" id="ARBA00023054"/>
    </source>
</evidence>
<dbReference type="PROSITE" id="PS51126">
    <property type="entry name" value="DILUTE"/>
    <property type="match status" value="1"/>
</dbReference>
<reference evidence="12" key="1">
    <citation type="submission" date="2023-06" db="EMBL/GenBank/DDBJ databases">
        <title>Genome-scale phylogeny and comparative genomics of the fungal order Sordariales.</title>
        <authorList>
            <consortium name="Lawrence Berkeley National Laboratory"/>
            <person name="Hensen N."/>
            <person name="Bonometti L."/>
            <person name="Westerberg I."/>
            <person name="Brannstrom I.O."/>
            <person name="Guillou S."/>
            <person name="Cros-Aarteil S."/>
            <person name="Calhoun S."/>
            <person name="Haridas S."/>
            <person name="Kuo A."/>
            <person name="Mondo S."/>
            <person name="Pangilinan J."/>
            <person name="Riley R."/>
            <person name="Labutti K."/>
            <person name="Andreopoulos B."/>
            <person name="Lipzen A."/>
            <person name="Chen C."/>
            <person name="Yanf M."/>
            <person name="Daum C."/>
            <person name="Ng V."/>
            <person name="Clum A."/>
            <person name="Steindorff A."/>
            <person name="Ohm R."/>
            <person name="Martin F."/>
            <person name="Silar P."/>
            <person name="Natvig D."/>
            <person name="Lalanne C."/>
            <person name="Gautier V."/>
            <person name="Ament-Velasquez S.L."/>
            <person name="Kruys A."/>
            <person name="Hutchinson M.I."/>
            <person name="Powell A.J."/>
            <person name="Barry K."/>
            <person name="Miller A.N."/>
            <person name="Grigoriev I.V."/>
            <person name="Debuchy R."/>
            <person name="Gladieux P."/>
            <person name="Thoren M.H."/>
            <person name="Johannesson H."/>
        </authorList>
    </citation>
    <scope>NUCLEOTIDE SEQUENCE</scope>
    <source>
        <strain evidence="12">8032-3</strain>
    </source>
</reference>
<dbReference type="GO" id="GO:0016020">
    <property type="term" value="C:membrane"/>
    <property type="evidence" value="ECO:0007669"/>
    <property type="project" value="TreeGrafter"/>
</dbReference>
<dbReference type="Pfam" id="PF00612">
    <property type="entry name" value="IQ"/>
    <property type="match status" value="2"/>
</dbReference>
<name>A0AAJ0C5R2_9PEZI</name>
<keyword evidence="5 8" id="KW-0518">Myosin</keyword>
<dbReference type="InterPro" id="IPR046943">
    <property type="entry name" value="Fungal_Myo2/2A_CBD"/>
</dbReference>
<dbReference type="Pfam" id="PF00063">
    <property type="entry name" value="Myosin_head"/>
    <property type="match status" value="1"/>
</dbReference>
<gene>
    <name evidence="12" type="ORF">QBC33DRAFT_277536</name>
</gene>
<dbReference type="Gene3D" id="1.10.287.1490">
    <property type="match status" value="1"/>
</dbReference>
<dbReference type="PRINTS" id="PR00193">
    <property type="entry name" value="MYOSINHEAVY"/>
</dbReference>
<dbReference type="InterPro" id="IPR036961">
    <property type="entry name" value="Kinesin_motor_dom_sf"/>
</dbReference>
<dbReference type="GO" id="GO:0007015">
    <property type="term" value="P:actin filament organization"/>
    <property type="evidence" value="ECO:0007669"/>
    <property type="project" value="TreeGrafter"/>
</dbReference>
<comment type="similarity">
    <text evidence="1 8">Belongs to the TRAFAC class myosin-kinesin ATPase superfamily. Myosin family.</text>
</comment>
<dbReference type="RefSeq" id="XP_060286873.1">
    <property type="nucleotide sequence ID" value="XM_060423222.1"/>
</dbReference>
<dbReference type="CDD" id="cd01380">
    <property type="entry name" value="MYSc_Myo5"/>
    <property type="match status" value="1"/>
</dbReference>
<dbReference type="InterPro" id="IPR036103">
    <property type="entry name" value="MYSc_Myo5"/>
</dbReference>
<feature type="compositionally biased region" description="Basic and acidic residues" evidence="9">
    <location>
        <begin position="1026"/>
        <end position="1061"/>
    </location>
</feature>
<evidence type="ECO:0000256" key="8">
    <source>
        <dbReference type="PROSITE-ProRule" id="PRU00782"/>
    </source>
</evidence>
<keyword evidence="4" id="KW-0175">Coiled coil</keyword>
<evidence type="ECO:0000256" key="9">
    <source>
        <dbReference type="SAM" id="MobiDB-lite"/>
    </source>
</evidence>
<proteinExistence type="inferred from homology"/>
<evidence type="ECO:0000313" key="12">
    <source>
        <dbReference type="EMBL" id="KAK1770660.1"/>
    </source>
</evidence>
<feature type="region of interest" description="Actin-binding" evidence="8">
    <location>
        <begin position="656"/>
        <end position="678"/>
    </location>
</feature>
<feature type="region of interest" description="Disordered" evidence="9">
    <location>
        <begin position="1019"/>
        <end position="1062"/>
    </location>
</feature>
<dbReference type="SMART" id="SM00242">
    <property type="entry name" value="MYSc"/>
    <property type="match status" value="1"/>
</dbReference>
<evidence type="ECO:0000256" key="7">
    <source>
        <dbReference type="ARBA" id="ARBA00023203"/>
    </source>
</evidence>
<dbReference type="Pfam" id="PF01843">
    <property type="entry name" value="DIL"/>
    <property type="match status" value="1"/>
</dbReference>
<dbReference type="CDD" id="cd15480">
    <property type="entry name" value="fMyo2p_CBD"/>
    <property type="match status" value="1"/>
</dbReference>
<keyword evidence="13" id="KW-1185">Reference proteome</keyword>
<dbReference type="PANTHER" id="PTHR13140">
    <property type="entry name" value="MYOSIN"/>
    <property type="match status" value="1"/>
</dbReference>
<dbReference type="PROSITE" id="PS50096">
    <property type="entry name" value="IQ"/>
    <property type="match status" value="3"/>
</dbReference>
<dbReference type="Gene3D" id="1.20.58.530">
    <property type="match status" value="1"/>
</dbReference>
<dbReference type="SUPFAM" id="SSF52540">
    <property type="entry name" value="P-loop containing nucleoside triphosphate hydrolases"/>
    <property type="match status" value="2"/>
</dbReference>
<dbReference type="SUPFAM" id="SSF57997">
    <property type="entry name" value="Tropomyosin"/>
    <property type="match status" value="1"/>
</dbReference>
<dbReference type="EMBL" id="MU839000">
    <property type="protein sequence ID" value="KAK1770660.1"/>
    <property type="molecule type" value="Genomic_DNA"/>
</dbReference>
<dbReference type="InterPro" id="IPR000048">
    <property type="entry name" value="IQ_motif_EF-hand-BS"/>
</dbReference>
<dbReference type="Gene3D" id="3.30.70.1590">
    <property type="match status" value="1"/>
</dbReference>
<dbReference type="PANTHER" id="PTHR13140:SF706">
    <property type="entry name" value="DILUTE CLASS UNCONVENTIONAL MYOSIN, ISOFORM C"/>
    <property type="match status" value="1"/>
</dbReference>
<evidence type="ECO:0000259" key="11">
    <source>
        <dbReference type="PROSITE" id="PS51456"/>
    </source>
</evidence>
<dbReference type="Gene3D" id="1.20.5.190">
    <property type="match status" value="2"/>
</dbReference>
<keyword evidence="6 8" id="KW-0505">Motor protein</keyword>
<dbReference type="GO" id="GO:0005524">
    <property type="term" value="F:ATP binding"/>
    <property type="evidence" value="ECO:0007669"/>
    <property type="project" value="UniProtKB-UniRule"/>
</dbReference>
<evidence type="ECO:0000259" key="10">
    <source>
        <dbReference type="PROSITE" id="PS51126"/>
    </source>
</evidence>
<organism evidence="12 13">
    <name type="scientific">Phialemonium atrogriseum</name>
    <dbReference type="NCBI Taxonomy" id="1093897"/>
    <lineage>
        <taxon>Eukaryota</taxon>
        <taxon>Fungi</taxon>
        <taxon>Dikarya</taxon>
        <taxon>Ascomycota</taxon>
        <taxon>Pezizomycotina</taxon>
        <taxon>Sordariomycetes</taxon>
        <taxon>Sordariomycetidae</taxon>
        <taxon>Cephalothecales</taxon>
        <taxon>Cephalothecaceae</taxon>
        <taxon>Phialemonium</taxon>
    </lineage>
</organism>
<dbReference type="SMART" id="SM01132">
    <property type="entry name" value="DIL"/>
    <property type="match status" value="1"/>
</dbReference>
<dbReference type="Gene3D" id="1.20.120.720">
    <property type="entry name" value="Myosin VI head, motor domain, U50 subdomain"/>
    <property type="match status" value="1"/>
</dbReference>
<keyword evidence="2 8" id="KW-0547">Nucleotide-binding</keyword>
<evidence type="ECO:0000256" key="3">
    <source>
        <dbReference type="ARBA" id="ARBA00022840"/>
    </source>
</evidence>
<feature type="domain" description="Myosin motor" evidence="11">
    <location>
        <begin position="74"/>
        <end position="781"/>
    </location>
</feature>
<dbReference type="GO" id="GO:0051015">
    <property type="term" value="F:actin filament binding"/>
    <property type="evidence" value="ECO:0007669"/>
    <property type="project" value="TreeGrafter"/>
</dbReference>
<evidence type="ECO:0000256" key="5">
    <source>
        <dbReference type="ARBA" id="ARBA00023123"/>
    </source>
</evidence>
<evidence type="ECO:0000256" key="6">
    <source>
        <dbReference type="ARBA" id="ARBA00023175"/>
    </source>
</evidence>